<reference evidence="3" key="1">
    <citation type="submission" date="2014-12" db="EMBL/GenBank/DDBJ databases">
        <title>Genome Sequence of Valsa Canker Pathogens Uncovers a Specific Adaption of Colonization on Woody Bark.</title>
        <authorList>
            <person name="Yin Z."/>
            <person name="Liu H."/>
            <person name="Gao X."/>
            <person name="Li Z."/>
            <person name="Song N."/>
            <person name="Ke X."/>
            <person name="Dai Q."/>
            <person name="Wu Y."/>
            <person name="Sun Y."/>
            <person name="Xu J.-R."/>
            <person name="Kang Z.K."/>
            <person name="Wang L."/>
            <person name="Huang L."/>
        </authorList>
    </citation>
    <scope>NUCLEOTIDE SEQUENCE [LARGE SCALE GENOMIC DNA]</scope>
    <source>
        <strain evidence="3">SXYL134</strain>
    </source>
</reference>
<proteinExistence type="predicted"/>
<dbReference type="EMBL" id="KN714740">
    <property type="protein sequence ID" value="KUI59966.1"/>
    <property type="molecule type" value="Genomic_DNA"/>
</dbReference>
<dbReference type="Proteomes" id="UP000078576">
    <property type="component" value="Unassembled WGS sequence"/>
</dbReference>
<feature type="region of interest" description="Disordered" evidence="1">
    <location>
        <begin position="509"/>
        <end position="547"/>
    </location>
</feature>
<accession>A0A194V820</accession>
<name>A0A194V820_CYTMA</name>
<evidence type="ECO:0000256" key="1">
    <source>
        <dbReference type="SAM" id="MobiDB-lite"/>
    </source>
</evidence>
<protein>
    <submittedName>
        <fullName evidence="2">Uncharacterized protein</fullName>
    </submittedName>
</protein>
<gene>
    <name evidence="2" type="ORF">VP1G_07202</name>
</gene>
<feature type="region of interest" description="Disordered" evidence="1">
    <location>
        <begin position="470"/>
        <end position="492"/>
    </location>
</feature>
<dbReference type="OrthoDB" id="5238794at2759"/>
<evidence type="ECO:0000313" key="2">
    <source>
        <dbReference type="EMBL" id="KUI59966.1"/>
    </source>
</evidence>
<dbReference type="AlphaFoldDB" id="A0A194V820"/>
<organism evidence="2 3">
    <name type="scientific">Cytospora mali</name>
    <name type="common">Apple Valsa canker fungus</name>
    <name type="synonym">Valsa mali</name>
    <dbReference type="NCBI Taxonomy" id="578113"/>
    <lineage>
        <taxon>Eukaryota</taxon>
        <taxon>Fungi</taxon>
        <taxon>Dikarya</taxon>
        <taxon>Ascomycota</taxon>
        <taxon>Pezizomycotina</taxon>
        <taxon>Sordariomycetes</taxon>
        <taxon>Sordariomycetidae</taxon>
        <taxon>Diaporthales</taxon>
        <taxon>Cytosporaceae</taxon>
        <taxon>Cytospora</taxon>
    </lineage>
</organism>
<feature type="compositionally biased region" description="Polar residues" evidence="1">
    <location>
        <begin position="510"/>
        <end position="521"/>
    </location>
</feature>
<evidence type="ECO:0000313" key="3">
    <source>
        <dbReference type="Proteomes" id="UP000078576"/>
    </source>
</evidence>
<sequence length="667" mass="74117">MDFLKEERAVLSAIVHTLKLGFTMATSKITKTLPHLSLDGTKKLPATVPQLQTQALLPRTLNSCLYKNGAMVPFPSLFKGAFLYPVADNNECSVTASLFEETHEHEFHILTSTLYDGGAMTPFHAMFEPELFQGVSVGAESSLTDITSSIHSDGRSSPTQSTSSSYFIDFSQGEEASHLSVDHKTVTGEPKDDREEPSVLYEYQYYSHFITAESPDLCNFTSEDSSSMRDFTPDTREVIDMSDTEIQYEARPEEVASEDSDLESLAQGETAVLEDDMKVCDYEQAFYLAEESIVGDESSMYDDGSKAFLPASPEEAAAWAHSHCPTNPDGSRIKILKDQSGREYILYHDCFHCLPKELAPEFSEPEQLSENISEETAGAEIVDIPDDIVADATADHQYHTTSEPSHSQNDCTTTMDEEWGDKTLLYASPSDLCQGPWMLYKCEENDWYLSAFRTYFEEWVPMRYPKSRRPLSGRSPLHQVHSTSDLADDEASPVVETAVEAAVEARHTWSETSSIQAQLPTNEPAHTPDMIDTDRRQGATQPNAKNEDIFGPCGHLITIGSVSHEEQAIEKLSGCGAHRRNGLLADCRQTALDELRVEGSLRAGGDARAKSVTDWVKTAWPAAWGAEVRLTEADGKSCFLDSGETAVPREYRGEKRSAYRLWDEDDE</sequence>
<keyword evidence="3" id="KW-1185">Reference proteome</keyword>